<evidence type="ECO:0000313" key="7">
    <source>
        <dbReference type="Proteomes" id="UP000628775"/>
    </source>
</evidence>
<dbReference type="AlphaFoldDB" id="A0A8J2VNF5"/>
<feature type="transmembrane region" description="Helical" evidence="5">
    <location>
        <begin position="37"/>
        <end position="55"/>
    </location>
</feature>
<proteinExistence type="predicted"/>
<dbReference type="InterPro" id="IPR002657">
    <property type="entry name" value="BilAc:Na_symport/Acr3"/>
</dbReference>
<dbReference type="PANTHER" id="PTHR10361">
    <property type="entry name" value="SODIUM-BILE ACID COTRANSPORTER"/>
    <property type="match status" value="1"/>
</dbReference>
<name>A0A8J2VNF5_9BACL</name>
<gene>
    <name evidence="6" type="primary">ybaS</name>
    <name evidence="6" type="ORF">GCM10011391_11540</name>
</gene>
<comment type="caution">
    <text evidence="6">The sequence shown here is derived from an EMBL/GenBank/DDBJ whole genome shotgun (WGS) entry which is preliminary data.</text>
</comment>
<evidence type="ECO:0000256" key="5">
    <source>
        <dbReference type="SAM" id="Phobius"/>
    </source>
</evidence>
<dbReference type="InterPro" id="IPR038770">
    <property type="entry name" value="Na+/solute_symporter_sf"/>
</dbReference>
<keyword evidence="2 5" id="KW-0812">Transmembrane</keyword>
<keyword evidence="7" id="KW-1185">Reference proteome</keyword>
<dbReference type="EMBL" id="BMIR01000004">
    <property type="protein sequence ID" value="GGE34554.1"/>
    <property type="molecule type" value="Genomic_DNA"/>
</dbReference>
<organism evidence="6 7">
    <name type="scientific">Pullulanibacillus camelliae</name>
    <dbReference type="NCBI Taxonomy" id="1707096"/>
    <lineage>
        <taxon>Bacteria</taxon>
        <taxon>Bacillati</taxon>
        <taxon>Bacillota</taxon>
        <taxon>Bacilli</taxon>
        <taxon>Bacillales</taxon>
        <taxon>Sporolactobacillaceae</taxon>
        <taxon>Pullulanibacillus</taxon>
    </lineage>
</organism>
<dbReference type="PANTHER" id="PTHR10361:SF28">
    <property type="entry name" value="P3 PROTEIN-RELATED"/>
    <property type="match status" value="1"/>
</dbReference>
<dbReference type="InterPro" id="IPR004710">
    <property type="entry name" value="Bilac:Na_transpt"/>
</dbReference>
<evidence type="ECO:0000256" key="1">
    <source>
        <dbReference type="ARBA" id="ARBA00004141"/>
    </source>
</evidence>
<dbReference type="Pfam" id="PF01758">
    <property type="entry name" value="SBF"/>
    <property type="match status" value="1"/>
</dbReference>
<dbReference type="RefSeq" id="WP_188690529.1">
    <property type="nucleotide sequence ID" value="NZ_BMIR01000004.1"/>
</dbReference>
<comment type="subcellular location">
    <subcellularLocation>
        <location evidence="1">Membrane</location>
        <topology evidence="1">Multi-pass membrane protein</topology>
    </subcellularLocation>
</comment>
<evidence type="ECO:0000313" key="6">
    <source>
        <dbReference type="EMBL" id="GGE34554.1"/>
    </source>
</evidence>
<feature type="transmembrane region" description="Helical" evidence="5">
    <location>
        <begin position="158"/>
        <end position="180"/>
    </location>
</feature>
<dbReference type="Proteomes" id="UP000628775">
    <property type="component" value="Unassembled WGS sequence"/>
</dbReference>
<evidence type="ECO:0000256" key="4">
    <source>
        <dbReference type="ARBA" id="ARBA00023136"/>
    </source>
</evidence>
<accession>A0A8J2VNF5</accession>
<dbReference type="Gene3D" id="1.20.1530.20">
    <property type="match status" value="1"/>
</dbReference>
<keyword evidence="4 5" id="KW-0472">Membrane</keyword>
<evidence type="ECO:0008006" key="8">
    <source>
        <dbReference type="Google" id="ProtNLM"/>
    </source>
</evidence>
<feature type="transmembrane region" description="Helical" evidence="5">
    <location>
        <begin position="62"/>
        <end position="83"/>
    </location>
</feature>
<feature type="transmembrane region" description="Helical" evidence="5">
    <location>
        <begin position="225"/>
        <end position="245"/>
    </location>
</feature>
<reference evidence="6" key="1">
    <citation type="journal article" date="2014" name="Int. J. Syst. Evol. Microbiol.">
        <title>Complete genome sequence of Corynebacterium casei LMG S-19264T (=DSM 44701T), isolated from a smear-ripened cheese.</title>
        <authorList>
            <consortium name="US DOE Joint Genome Institute (JGI-PGF)"/>
            <person name="Walter F."/>
            <person name="Albersmeier A."/>
            <person name="Kalinowski J."/>
            <person name="Ruckert C."/>
        </authorList>
    </citation>
    <scope>NUCLEOTIDE SEQUENCE</scope>
    <source>
        <strain evidence="6">CGMCC 1.15371</strain>
    </source>
</reference>
<feature type="transmembrane region" description="Helical" evidence="5">
    <location>
        <begin position="95"/>
        <end position="117"/>
    </location>
</feature>
<keyword evidence="3 5" id="KW-1133">Transmembrane helix</keyword>
<evidence type="ECO:0000256" key="3">
    <source>
        <dbReference type="ARBA" id="ARBA00022989"/>
    </source>
</evidence>
<sequence>MLQSINKQLEKWMPLITPTGVVVGVIGASYLKEFSFLIPWIFAFMTFTGSLSSNFKSLKEAVMHPFPVFITLFILHILMPLWTWGVGHTVFSGDAYTLTGLILGMVIPTGITSFIWVSMYKGHATLTLSIILIDTLLSPLIVPYSLHWLIGETVKINSVSLMLGLLQMIVIPSLIAMTCNHLTHGKVKRVLSPRLGPFSKLGLGLVVMLNGAVVAPYLKHFSLKLLSIAGIVFILAFSGYLFAFIIGRLLRRSQSSVIAITYTGGMRNISAGAVLAVSYFPAPVVIGMLFQQVLASLYGVFLNKFYAIKTSENRQVS</sequence>
<feature type="transmembrane region" description="Helical" evidence="5">
    <location>
        <begin position="124"/>
        <end position="146"/>
    </location>
</feature>
<dbReference type="GO" id="GO:0016020">
    <property type="term" value="C:membrane"/>
    <property type="evidence" value="ECO:0007669"/>
    <property type="project" value="UniProtKB-SubCell"/>
</dbReference>
<evidence type="ECO:0000256" key="2">
    <source>
        <dbReference type="ARBA" id="ARBA00022692"/>
    </source>
</evidence>
<reference evidence="6" key="2">
    <citation type="submission" date="2020-09" db="EMBL/GenBank/DDBJ databases">
        <authorList>
            <person name="Sun Q."/>
            <person name="Zhou Y."/>
        </authorList>
    </citation>
    <scope>NUCLEOTIDE SEQUENCE</scope>
    <source>
        <strain evidence="6">CGMCC 1.15371</strain>
    </source>
</reference>
<feature type="transmembrane region" description="Helical" evidence="5">
    <location>
        <begin position="12"/>
        <end position="31"/>
    </location>
</feature>
<protein>
    <recommendedName>
        <fullName evidence="8">Bile acid:sodium symporter family protein</fullName>
    </recommendedName>
</protein>
<feature type="transmembrane region" description="Helical" evidence="5">
    <location>
        <begin position="201"/>
        <end position="219"/>
    </location>
</feature>